<protein>
    <submittedName>
        <fullName evidence="1">DNA damage-inducible protein 1-like</fullName>
    </submittedName>
</protein>
<organism evidence="1">
    <name type="scientific">Tanacetum cinerariifolium</name>
    <name type="common">Dalmatian daisy</name>
    <name type="synonym">Chrysanthemum cinerariifolium</name>
    <dbReference type="NCBI Taxonomy" id="118510"/>
    <lineage>
        <taxon>Eukaryota</taxon>
        <taxon>Viridiplantae</taxon>
        <taxon>Streptophyta</taxon>
        <taxon>Embryophyta</taxon>
        <taxon>Tracheophyta</taxon>
        <taxon>Spermatophyta</taxon>
        <taxon>Magnoliopsida</taxon>
        <taxon>eudicotyledons</taxon>
        <taxon>Gunneridae</taxon>
        <taxon>Pentapetalae</taxon>
        <taxon>asterids</taxon>
        <taxon>campanulids</taxon>
        <taxon>Asterales</taxon>
        <taxon>Asteraceae</taxon>
        <taxon>Asteroideae</taxon>
        <taxon>Anthemideae</taxon>
        <taxon>Anthemidinae</taxon>
        <taxon>Tanacetum</taxon>
    </lineage>
</organism>
<dbReference type="CDD" id="cd00303">
    <property type="entry name" value="retropepsin_like"/>
    <property type="match status" value="1"/>
</dbReference>
<name>A0A6L2N2H2_TANCI</name>
<dbReference type="PANTHER" id="PTHR33067:SF9">
    <property type="entry name" value="RNA-DIRECTED DNA POLYMERASE"/>
    <property type="match status" value="1"/>
</dbReference>
<dbReference type="Gene3D" id="2.40.70.10">
    <property type="entry name" value="Acid Proteases"/>
    <property type="match status" value="1"/>
</dbReference>
<dbReference type="InterPro" id="IPR021109">
    <property type="entry name" value="Peptidase_aspartic_dom_sf"/>
</dbReference>
<accession>A0A6L2N2H2</accession>
<sequence>MTTPESCLYYTITVRLRSEDPNQHLKDFLKIVDSLDLKFGNRERTRLHLFQFSLRDQAIKCEIDRAAGSKLRDKNIKESWEIIENLALYYNESWNDPRDFAKPVKAIFLPQDVPSTSDYHLIKLENQVQRLMEAHLAPNPPVQVTKIASSCEICSGPDDTQYCMKNANQAFVDYAFSHTDKAEGNLFTFKLKEQPQVKSLTINETETPKPKEPKQTLEDEFKNLHLNLLVLEVLAHAPIYNAILDKYVVSLKLGKNGSAFVQGKIPKKMKDPGLFTLPCRLGDSKTFDTLADLGSCVNLIPLYLFKRLKIILLEDTDHVFGLADETKSYHVGIVKNVEVHIGMLKLLKDFYVIDMEKDPTTPLLVGKEFLATTSVVIDCKKDKIAVGE</sequence>
<comment type="caution">
    <text evidence="1">The sequence shown here is derived from an EMBL/GenBank/DDBJ whole genome shotgun (WGS) entry which is preliminary data.</text>
</comment>
<proteinExistence type="predicted"/>
<dbReference type="EMBL" id="BKCJ010007953">
    <property type="protein sequence ID" value="GEU79819.1"/>
    <property type="molecule type" value="Genomic_DNA"/>
</dbReference>
<gene>
    <name evidence="1" type="ORF">Tci_051797</name>
</gene>
<dbReference type="AlphaFoldDB" id="A0A6L2N2H2"/>
<evidence type="ECO:0000313" key="1">
    <source>
        <dbReference type="EMBL" id="GEU79819.1"/>
    </source>
</evidence>
<reference evidence="1" key="1">
    <citation type="journal article" date="2019" name="Sci. Rep.">
        <title>Draft genome of Tanacetum cinerariifolium, the natural source of mosquito coil.</title>
        <authorList>
            <person name="Yamashiro T."/>
            <person name="Shiraishi A."/>
            <person name="Satake H."/>
            <person name="Nakayama K."/>
        </authorList>
    </citation>
    <scope>NUCLEOTIDE SEQUENCE</scope>
</reference>
<dbReference type="PANTHER" id="PTHR33067">
    <property type="entry name" value="RNA-DIRECTED DNA POLYMERASE-RELATED"/>
    <property type="match status" value="1"/>
</dbReference>